<dbReference type="GO" id="GO:0016209">
    <property type="term" value="F:antioxidant activity"/>
    <property type="evidence" value="ECO:0007669"/>
    <property type="project" value="InterPro"/>
</dbReference>
<evidence type="ECO:0000313" key="3">
    <source>
        <dbReference type="Proteomes" id="UP000434036"/>
    </source>
</evidence>
<dbReference type="Pfam" id="PF00578">
    <property type="entry name" value="AhpC-TSA"/>
    <property type="match status" value="1"/>
</dbReference>
<name>A0A6N8UG78_9FIRM</name>
<reference evidence="2 3" key="1">
    <citation type="submission" date="2019-12" db="EMBL/GenBank/DDBJ databases">
        <authorList>
            <person name="Yang R."/>
        </authorList>
    </citation>
    <scope>NUCLEOTIDE SEQUENCE [LARGE SCALE GENOMIC DNA]</scope>
    <source>
        <strain evidence="2 3">DONG20-135</strain>
    </source>
</reference>
<evidence type="ECO:0000313" key="2">
    <source>
        <dbReference type="EMBL" id="MXQ74267.1"/>
    </source>
</evidence>
<sequence length="169" mass="19609">MLGVGEQAPEFELIGANGKIFRLSDYRGKKVLLFFLKDITSGFGTLNIFAAIDAAYESLEALDLIAIGICPNSMKQLSPFYEGIPIYTPLLYDYRRMIARRYQVEKDCITFGNAYRTVNECAYIIDENGYIEKQYRTFRYQQCRDMVLKDLRKWEKKRLKQASHPSSQV</sequence>
<comment type="caution">
    <text evidence="2">The sequence shown here is derived from an EMBL/GenBank/DDBJ whole genome shotgun (WGS) entry which is preliminary data.</text>
</comment>
<dbReference type="InterPro" id="IPR013766">
    <property type="entry name" value="Thioredoxin_domain"/>
</dbReference>
<dbReference type="InterPro" id="IPR036249">
    <property type="entry name" value="Thioredoxin-like_sf"/>
</dbReference>
<evidence type="ECO:0000259" key="1">
    <source>
        <dbReference type="PROSITE" id="PS51352"/>
    </source>
</evidence>
<dbReference type="Gene3D" id="3.40.30.10">
    <property type="entry name" value="Glutaredoxin"/>
    <property type="match status" value="1"/>
</dbReference>
<dbReference type="InterPro" id="IPR000866">
    <property type="entry name" value="AhpC/TSA"/>
</dbReference>
<feature type="domain" description="Thioredoxin" evidence="1">
    <location>
        <begin position="2"/>
        <end position="160"/>
    </location>
</feature>
<dbReference type="RefSeq" id="WP_160625654.1">
    <property type="nucleotide sequence ID" value="NZ_WUUQ01000005.1"/>
</dbReference>
<organism evidence="2 3">
    <name type="scientific">Copranaerobaculum intestinale</name>
    <dbReference type="NCBI Taxonomy" id="2692629"/>
    <lineage>
        <taxon>Bacteria</taxon>
        <taxon>Bacillati</taxon>
        <taxon>Bacillota</taxon>
        <taxon>Erysipelotrichia</taxon>
        <taxon>Erysipelotrichales</taxon>
        <taxon>Erysipelotrichaceae</taxon>
        <taxon>Copranaerobaculum</taxon>
    </lineage>
</organism>
<dbReference type="Proteomes" id="UP000434036">
    <property type="component" value="Unassembled WGS sequence"/>
</dbReference>
<dbReference type="AlphaFoldDB" id="A0A6N8UG78"/>
<dbReference type="SUPFAM" id="SSF52833">
    <property type="entry name" value="Thioredoxin-like"/>
    <property type="match status" value="1"/>
</dbReference>
<reference evidence="2 3" key="2">
    <citation type="submission" date="2020-01" db="EMBL/GenBank/DDBJ databases">
        <title>Clostridiaceae sp. nov. isolated from the gut of human by culturomics.</title>
        <authorList>
            <person name="Chang Y."/>
        </authorList>
    </citation>
    <scope>NUCLEOTIDE SEQUENCE [LARGE SCALE GENOMIC DNA]</scope>
    <source>
        <strain evidence="2 3">DONG20-135</strain>
    </source>
</reference>
<accession>A0A6N8UG78</accession>
<gene>
    <name evidence="2" type="ORF">GSF08_10020</name>
</gene>
<keyword evidence="3" id="KW-1185">Reference proteome</keyword>
<dbReference type="PROSITE" id="PS51352">
    <property type="entry name" value="THIOREDOXIN_2"/>
    <property type="match status" value="1"/>
</dbReference>
<dbReference type="GO" id="GO:0016491">
    <property type="term" value="F:oxidoreductase activity"/>
    <property type="evidence" value="ECO:0007669"/>
    <property type="project" value="InterPro"/>
</dbReference>
<proteinExistence type="predicted"/>
<protein>
    <submittedName>
        <fullName evidence="2">Redoxin domain-containing protein</fullName>
    </submittedName>
</protein>
<dbReference type="EMBL" id="WUUQ01000005">
    <property type="protein sequence ID" value="MXQ74267.1"/>
    <property type="molecule type" value="Genomic_DNA"/>
</dbReference>